<feature type="signal peptide" evidence="2">
    <location>
        <begin position="1"/>
        <end position="26"/>
    </location>
</feature>
<evidence type="ECO:0000256" key="2">
    <source>
        <dbReference type="SAM" id="SignalP"/>
    </source>
</evidence>
<dbReference type="AlphaFoldDB" id="A0A5J9TB26"/>
<keyword evidence="4" id="KW-1185">Reference proteome</keyword>
<comment type="caution">
    <text evidence="3">The sequence shown here is derived from an EMBL/GenBank/DDBJ whole genome shotgun (WGS) entry which is preliminary data.</text>
</comment>
<gene>
    <name evidence="3" type="ORF">EJB05_41150</name>
</gene>
<protein>
    <submittedName>
        <fullName evidence="3">Uncharacterized protein</fullName>
    </submittedName>
</protein>
<evidence type="ECO:0000313" key="3">
    <source>
        <dbReference type="EMBL" id="TVU07781.1"/>
    </source>
</evidence>
<dbReference type="Proteomes" id="UP000324897">
    <property type="component" value="Chromosome 3"/>
</dbReference>
<feature type="chain" id="PRO_5023907366" evidence="2">
    <location>
        <begin position="27"/>
        <end position="135"/>
    </location>
</feature>
<sequence length="135" mass="13813">MASFPARRLLVLLLLAALSSPSVVRAAMKRSRADAPASTPVVAAGRARQEFHVASAPGTGPPAAGLSRNGVARRPVKEWRRSESRGRGGGTGAWAFSAMLPRGFVPPSGSSACHNDMPSTATKAQFFACGGAGSP</sequence>
<accession>A0A5J9TB26</accession>
<feature type="non-terminal residue" evidence="3">
    <location>
        <position position="1"/>
    </location>
</feature>
<proteinExistence type="predicted"/>
<dbReference type="Gramene" id="TVU07781">
    <property type="protein sequence ID" value="TVU07781"/>
    <property type="gene ID" value="EJB05_41150"/>
</dbReference>
<evidence type="ECO:0000256" key="1">
    <source>
        <dbReference type="SAM" id="MobiDB-lite"/>
    </source>
</evidence>
<evidence type="ECO:0000313" key="4">
    <source>
        <dbReference type="Proteomes" id="UP000324897"/>
    </source>
</evidence>
<feature type="compositionally biased region" description="Basic and acidic residues" evidence="1">
    <location>
        <begin position="75"/>
        <end position="86"/>
    </location>
</feature>
<reference evidence="3 4" key="1">
    <citation type="journal article" date="2019" name="Sci. Rep.">
        <title>A high-quality genome of Eragrostis curvula grass provides insights into Poaceae evolution and supports new strategies to enhance forage quality.</title>
        <authorList>
            <person name="Carballo J."/>
            <person name="Santos B.A.C.M."/>
            <person name="Zappacosta D."/>
            <person name="Garbus I."/>
            <person name="Selva J.P."/>
            <person name="Gallo C.A."/>
            <person name="Diaz A."/>
            <person name="Albertini E."/>
            <person name="Caccamo M."/>
            <person name="Echenique V."/>
        </authorList>
    </citation>
    <scope>NUCLEOTIDE SEQUENCE [LARGE SCALE GENOMIC DNA]</scope>
    <source>
        <strain evidence="4">cv. Victoria</strain>
        <tissue evidence="3">Leaf</tissue>
    </source>
</reference>
<dbReference type="EMBL" id="RWGY01000039">
    <property type="protein sequence ID" value="TVU07781.1"/>
    <property type="molecule type" value="Genomic_DNA"/>
</dbReference>
<dbReference type="OrthoDB" id="692209at2759"/>
<name>A0A5J9TB26_9POAL</name>
<keyword evidence="2" id="KW-0732">Signal</keyword>
<feature type="compositionally biased region" description="Low complexity" evidence="1">
    <location>
        <begin position="56"/>
        <end position="65"/>
    </location>
</feature>
<feature type="region of interest" description="Disordered" evidence="1">
    <location>
        <begin position="54"/>
        <end position="92"/>
    </location>
</feature>
<organism evidence="3 4">
    <name type="scientific">Eragrostis curvula</name>
    <name type="common">weeping love grass</name>
    <dbReference type="NCBI Taxonomy" id="38414"/>
    <lineage>
        <taxon>Eukaryota</taxon>
        <taxon>Viridiplantae</taxon>
        <taxon>Streptophyta</taxon>
        <taxon>Embryophyta</taxon>
        <taxon>Tracheophyta</taxon>
        <taxon>Spermatophyta</taxon>
        <taxon>Magnoliopsida</taxon>
        <taxon>Liliopsida</taxon>
        <taxon>Poales</taxon>
        <taxon>Poaceae</taxon>
        <taxon>PACMAD clade</taxon>
        <taxon>Chloridoideae</taxon>
        <taxon>Eragrostideae</taxon>
        <taxon>Eragrostidinae</taxon>
        <taxon>Eragrostis</taxon>
    </lineage>
</organism>